<evidence type="ECO:0000313" key="1">
    <source>
        <dbReference type="EMBL" id="GAX15838.1"/>
    </source>
</evidence>
<name>A0A1Z5JPZ6_FISSO</name>
<dbReference type="EMBL" id="BDSP01000097">
    <property type="protein sequence ID" value="GAX15838.1"/>
    <property type="molecule type" value="Genomic_DNA"/>
</dbReference>
<dbReference type="Proteomes" id="UP000198406">
    <property type="component" value="Unassembled WGS sequence"/>
</dbReference>
<keyword evidence="2" id="KW-1185">Reference proteome</keyword>
<accession>A0A1Z5JPZ6</accession>
<sequence>MSFVLLSQKAHGLKEEVRQMLYDWLLCDLFDWGQSLHRYASTMDAQRIMERQAGVGPFGICLREVT</sequence>
<protein>
    <submittedName>
        <fullName evidence="1">Uncharacterized protein</fullName>
    </submittedName>
</protein>
<gene>
    <name evidence="1" type="ORF">FisN_2Lu443</name>
</gene>
<proteinExistence type="predicted"/>
<evidence type="ECO:0000313" key="2">
    <source>
        <dbReference type="Proteomes" id="UP000198406"/>
    </source>
</evidence>
<reference evidence="1 2" key="1">
    <citation type="journal article" date="2015" name="Plant Cell">
        <title>Oil accumulation by the oleaginous diatom Fistulifera solaris as revealed by the genome and transcriptome.</title>
        <authorList>
            <person name="Tanaka T."/>
            <person name="Maeda Y."/>
            <person name="Veluchamy A."/>
            <person name="Tanaka M."/>
            <person name="Abida H."/>
            <person name="Marechal E."/>
            <person name="Bowler C."/>
            <person name="Muto M."/>
            <person name="Sunaga Y."/>
            <person name="Tanaka M."/>
            <person name="Yoshino T."/>
            <person name="Taniguchi T."/>
            <person name="Fukuda Y."/>
            <person name="Nemoto M."/>
            <person name="Matsumoto M."/>
            <person name="Wong P.S."/>
            <person name="Aburatani S."/>
            <person name="Fujibuchi W."/>
        </authorList>
    </citation>
    <scope>NUCLEOTIDE SEQUENCE [LARGE SCALE GENOMIC DNA]</scope>
    <source>
        <strain evidence="1 2">JPCC DA0580</strain>
    </source>
</reference>
<comment type="caution">
    <text evidence="1">The sequence shown here is derived from an EMBL/GenBank/DDBJ whole genome shotgun (WGS) entry which is preliminary data.</text>
</comment>
<dbReference type="InParanoid" id="A0A1Z5JPZ6"/>
<dbReference type="AlphaFoldDB" id="A0A1Z5JPZ6"/>
<organism evidence="1 2">
    <name type="scientific">Fistulifera solaris</name>
    <name type="common">Oleaginous diatom</name>
    <dbReference type="NCBI Taxonomy" id="1519565"/>
    <lineage>
        <taxon>Eukaryota</taxon>
        <taxon>Sar</taxon>
        <taxon>Stramenopiles</taxon>
        <taxon>Ochrophyta</taxon>
        <taxon>Bacillariophyta</taxon>
        <taxon>Bacillariophyceae</taxon>
        <taxon>Bacillariophycidae</taxon>
        <taxon>Naviculales</taxon>
        <taxon>Naviculaceae</taxon>
        <taxon>Fistulifera</taxon>
    </lineage>
</organism>